<protein>
    <submittedName>
        <fullName evidence="2">Uncharacterized protein</fullName>
    </submittedName>
</protein>
<keyword evidence="1" id="KW-0732">Signal</keyword>
<feature type="signal peptide" evidence="1">
    <location>
        <begin position="1"/>
        <end position="26"/>
    </location>
</feature>
<gene>
    <name evidence="2" type="ORF">KCMC57_62370</name>
</gene>
<dbReference type="RefSeq" id="WP_407991924.1">
    <property type="nucleotide sequence ID" value="NZ_AP035881.2"/>
</dbReference>
<reference evidence="2" key="1">
    <citation type="submission" date="2024-07" db="EMBL/GenBank/DDBJ databases">
        <title>Complete genome sequences of cellulolytic bacteria, Kitasatospora sp. CMC57 and Streptomyces sp. CMC78, isolated from Japanese agricultural soil.</title>
        <authorList>
            <person name="Hashimoto T."/>
            <person name="Ito M."/>
            <person name="Iwamoto M."/>
            <person name="Fukahori D."/>
            <person name="Shoda T."/>
            <person name="Sakoda M."/>
            <person name="Morohoshi T."/>
            <person name="Mitsuboshi M."/>
            <person name="Nishizawa T."/>
        </authorList>
    </citation>
    <scope>NUCLEOTIDE SEQUENCE</scope>
    <source>
        <strain evidence="2">CMC57</strain>
    </source>
</reference>
<dbReference type="AlphaFoldDB" id="A0AB33K8Q2"/>
<sequence>MKRFRTAVGVAALLVGIGLSAAPAQAAAGTASEVTTCYNSLFGGAFFCGGAYGTGPTYVMLDNGNVQEYVIGTDHAVWTYWSGPDSRGWMSLGGYLTSKVKVSNLQGTGGFCTISALGGDSRPWYRDGGRGVWSAWYTDRVSS</sequence>
<name>A0AB33K8Q2_9ACTN</name>
<proteinExistence type="predicted"/>
<evidence type="ECO:0000256" key="1">
    <source>
        <dbReference type="SAM" id="SignalP"/>
    </source>
</evidence>
<organism evidence="2">
    <name type="scientific">Kitasatospora sp. CMC57</name>
    <dbReference type="NCBI Taxonomy" id="3231513"/>
    <lineage>
        <taxon>Bacteria</taxon>
        <taxon>Bacillati</taxon>
        <taxon>Actinomycetota</taxon>
        <taxon>Actinomycetes</taxon>
        <taxon>Kitasatosporales</taxon>
        <taxon>Streptomycetaceae</taxon>
        <taxon>Kitasatospora</taxon>
    </lineage>
</organism>
<evidence type="ECO:0000313" key="2">
    <source>
        <dbReference type="EMBL" id="BFP49869.1"/>
    </source>
</evidence>
<feature type="chain" id="PRO_5044191498" evidence="1">
    <location>
        <begin position="27"/>
        <end position="143"/>
    </location>
</feature>
<dbReference type="EMBL" id="AP035881">
    <property type="protein sequence ID" value="BFP49869.1"/>
    <property type="molecule type" value="Genomic_DNA"/>
</dbReference>
<accession>A0AB33K8Q2</accession>